<evidence type="ECO:0000256" key="1">
    <source>
        <dbReference type="SAM" id="Coils"/>
    </source>
</evidence>
<evidence type="ECO:0000259" key="3">
    <source>
        <dbReference type="PROSITE" id="PS00028"/>
    </source>
</evidence>
<feature type="non-terminal residue" evidence="4">
    <location>
        <position position="1"/>
    </location>
</feature>
<evidence type="ECO:0000313" key="4">
    <source>
        <dbReference type="EMBL" id="CAK9078975.1"/>
    </source>
</evidence>
<feature type="compositionally biased region" description="Low complexity" evidence="2">
    <location>
        <begin position="997"/>
        <end position="1006"/>
    </location>
</feature>
<feature type="compositionally biased region" description="Basic and acidic residues" evidence="2">
    <location>
        <begin position="1944"/>
        <end position="1971"/>
    </location>
</feature>
<keyword evidence="1" id="KW-0175">Coiled coil</keyword>
<dbReference type="InterPro" id="IPR027417">
    <property type="entry name" value="P-loop_NTPase"/>
</dbReference>
<dbReference type="InterPro" id="IPR046700">
    <property type="entry name" value="DUF6570"/>
</dbReference>
<dbReference type="Pfam" id="PF13245">
    <property type="entry name" value="AAA_19"/>
    <property type="match status" value="1"/>
</dbReference>
<dbReference type="InterPro" id="IPR013087">
    <property type="entry name" value="Znf_C2H2_type"/>
</dbReference>
<feature type="domain" description="C2H2-type" evidence="3">
    <location>
        <begin position="504"/>
        <end position="525"/>
    </location>
</feature>
<evidence type="ECO:0000256" key="2">
    <source>
        <dbReference type="SAM" id="MobiDB-lite"/>
    </source>
</evidence>
<keyword evidence="5" id="KW-1185">Reference proteome</keyword>
<feature type="region of interest" description="Disordered" evidence="2">
    <location>
        <begin position="982"/>
        <end position="1009"/>
    </location>
</feature>
<proteinExistence type="predicted"/>
<dbReference type="Proteomes" id="UP001642484">
    <property type="component" value="Unassembled WGS sequence"/>
</dbReference>
<evidence type="ECO:0000313" key="5">
    <source>
        <dbReference type="Proteomes" id="UP001642484"/>
    </source>
</evidence>
<organism evidence="4 5">
    <name type="scientific">Durusdinium trenchii</name>
    <dbReference type="NCBI Taxonomy" id="1381693"/>
    <lineage>
        <taxon>Eukaryota</taxon>
        <taxon>Sar</taxon>
        <taxon>Alveolata</taxon>
        <taxon>Dinophyceae</taxon>
        <taxon>Suessiales</taxon>
        <taxon>Symbiodiniaceae</taxon>
        <taxon>Durusdinium</taxon>
    </lineage>
</organism>
<accession>A0ABP0PSG9</accession>
<feature type="region of interest" description="Disordered" evidence="2">
    <location>
        <begin position="1944"/>
        <end position="1982"/>
    </location>
</feature>
<feature type="compositionally biased region" description="Acidic residues" evidence="2">
    <location>
        <begin position="982"/>
        <end position="996"/>
    </location>
</feature>
<comment type="caution">
    <text evidence="4">The sequence shown here is derived from an EMBL/GenBank/DDBJ whole genome shotgun (WGS) entry which is preliminary data.</text>
</comment>
<dbReference type="PROSITE" id="PS00028">
    <property type="entry name" value="ZINC_FINGER_C2H2_1"/>
    <property type="match status" value="1"/>
</dbReference>
<dbReference type="Gene3D" id="3.40.50.300">
    <property type="entry name" value="P-loop containing nucleotide triphosphate hydrolases"/>
    <property type="match status" value="1"/>
</dbReference>
<gene>
    <name evidence="4" type="ORF">CCMP2556_LOCUS38920</name>
</gene>
<protein>
    <recommendedName>
        <fullName evidence="3">C2H2-type domain-containing protein</fullName>
    </recommendedName>
</protein>
<feature type="region of interest" description="Disordered" evidence="2">
    <location>
        <begin position="632"/>
        <end position="654"/>
    </location>
</feature>
<reference evidence="4 5" key="1">
    <citation type="submission" date="2024-02" db="EMBL/GenBank/DDBJ databases">
        <authorList>
            <person name="Chen Y."/>
            <person name="Shah S."/>
            <person name="Dougan E. K."/>
            <person name="Thang M."/>
            <person name="Chan C."/>
        </authorList>
    </citation>
    <scope>NUCLEOTIDE SEQUENCE [LARGE SCALE GENOMIC DNA]</scope>
</reference>
<dbReference type="Pfam" id="PF20209">
    <property type="entry name" value="DUF6570"/>
    <property type="match status" value="1"/>
</dbReference>
<dbReference type="SUPFAM" id="SSF52540">
    <property type="entry name" value="P-loop containing nucleoside triphosphate hydrolases"/>
    <property type="match status" value="2"/>
</dbReference>
<name>A0ABP0PSG9_9DINO</name>
<dbReference type="EMBL" id="CAXAMN010023597">
    <property type="protein sequence ID" value="CAK9078975.1"/>
    <property type="molecule type" value="Genomic_DNA"/>
</dbReference>
<feature type="coiled-coil region" evidence="1">
    <location>
        <begin position="1031"/>
        <end position="1061"/>
    </location>
</feature>
<feature type="region of interest" description="Disordered" evidence="2">
    <location>
        <begin position="952"/>
        <end position="971"/>
    </location>
</feature>
<sequence length="3678" mass="407919">ALLQGLNANTKGLREACQTADIRGKRNGMRLNQEELRELVKTKLLNLLPPVKFQALLQYASLETHVELRSFGDVFVAAQEAGRIKELLLVLGPGQTSQSRCRAVFRDWGVARRVAGRGTERSVDAAKSELMGVCIRFLKECEHTPDGRAASLSGPPDRGPTSLAEAVALLQCNRAVPLKRAVGKRQALSVAPVELSQLLEGLHSGTVTKKEQVPSMLVAGCKAHRKHAGRVVRPEPEFATREAHRGAVERFRSHLQLDPQCWSACAVVNMRTPQSLDAFVCTLKDPLHRTATPFAKDFRDVHIPSNWDGQHVLRRMAAMELQNASAVARREALPLLDGPLVAEIMALRGDVDGRKPVESFDLLVAALKDAQCSMPDQPAWFQSAWGVKEPEQLHALAQDFDTFLTKHDLRDLWTEASLCTAMVWVGWFGILQHRDQRKAKVEEWVSESRGLFKSPPAQYVLSTRMDTYAFPPFFKTDAESMYGVAGGAELPKGLLPILTAPRVCELCGDGFVNWTDLSAHVDQAHVNWAEYRKRVFWHAQHEEAAPCHGLPMSWARKRRILGNATAQLVSVASQPLGDESVSAAVRTAEPRAPEREPRAMVGCAVCATKEWTERMRRCYMFRTLPLGKEVREEMDEEEAAEAQAGSADEQAGRRRSNLLRDKHGLYYFGPAEEIQQLLGVDKYAERWPKIPVAELHASSVQHPDRPGYRWLLHTRRVPLRKKAESAVARAEASVADAHAEGEAAVAREDGSRDTAVEGHPPCAGIGDSNGTVFLCRWCCHSLCHRKPTPPKRALANDLWGGREHPLYQKLRDLPAARMLLGQARVLYRKVVLNHKHGRDACELQHGLQGNTTFIAQPRTSAVGKSLPPCMEDVGQQLQVIFSVSRTDVARAKPLLVPRSLYLECARLRQQLCPLFHDVEIDVARAQVDLKEDEAPPGIVSAAVRMEEANMFRPNLTGPASSRAADTAARSREDEIVEADLLDEEPEKLDAEAEGEESCAAAQGEAGKAPVEEAENLIGLDEAADNDPLQHYVVLQEQIRRIQEDQARIQRKEEKAEAAQGDAQVVAGMELTAAREACRGHALELREVCRRLADRHEQSIEAELQLLEGPRTPDANVLEVRAGQLLSMFLPESWCLAFTEFFFGDCLPFDQRRPVRIAPRALMACLLKREELEYHLATDAVPYAARPTSRWDNAEVTAMFADTVRRQSLLLATKMTFLSHKSFQLDLQAIAKAKAEDFQALQRYSTLGQAYASAGNRDGPAMKALKHLLTSTAVVPLTEGNKMKLRHFGHAMDMTFGPLKLFLTCNFADTYMPLTMTVFDPSNMERLCETQWDLLAERPLLPALQHMHRVVARSPVTQARVFLLMEEIILTQILGVHSAYIGQHCFDDPDMPSRLRVAKDDHMASNASLGVADYVESLLMPLEAQGRGFAHGHKKVISLPNDSAAKLQTLFAKDGLAMQAAVKQMRQQIVDAVSVVQYDTATLPAQQLGVAVPPEPFSRQQQRHSRLDGGVEESGDHRMLLEVTESEPPGHIALEKEKASQEQRPPRHGYKDVPLTGCHQSVMPLYRLPGAFGTICEPDDRGLFREPPAAVARPSKDHLLLRSDAQPWVLDGCRRVVGLRLPTGRVAQWEDTCADAEAWARAFGKDVRGLFCQNHDHNCVATCAKYAAKHMGDETGAPRKTKALDPRSYCRFLFVRVVELKVGDKLKRLLRRGKELVRKASVFYSNTRNEYGRVQVVRRHPFRSTSNDLCQAFARCNVDLQRNDRVVPSEAPEFSLVDLKPVQFFYGHARLSADARHILACLAEGVRSSHVCDFYMTKYLAKGQQVLASAITPVLHGLERLDAEITAGKKILGTTEDLARAKLRRILFSANRSHWFSSCELAIFVLTGGHSVATHIDRPLFLSKVFYLLEEGKRLWNGALAGDFVQEAARPADVDVVHVVPLPRESTKRSAERSSLEQDGCHSEDKKRRISESRSTAASGEHVEGDGAVAVDASCLEVAKTGDEACVGAPCCERVDMEPEQPGVRMFRATASTFDDWLHRGFFLQDLNFHSYVAYIEIVPRQQGKLGDCFLFDEHYLKAKTYWQRLAPRMAVPRVVGAACSRTDVGNGEENARYKLTLFGLMRCPGVGACADPVSLAAAYVCSQQTQDIRFSPAWRLRRAEVEVLATEADRKIRIAKKLPTLADTTTFRCLEGKGFTWCHILVSQALYHGHNKHVCVGTQNFQKLVVCISAYLAPVADTFAAEQLHLAEFVAHRTRDMVFRLDMHTEARNTAIQIAKDKTTASVEDDTASVRSDDQQIMVEIENVGGEPDAVEDDRVGEANVERPMAGGIELMTLLPQDCYDPDAVRAHLLHVSELESAKQRGARTSDAVRFMLEVEKALNTKVALCHEHFPVEDSGGWMPQASVELLLSAQQQRVEFYRKMDSADDAAEEATVAVAHAEEEAVARLVAADLRLRGPAAVAKVLADRATLNRDQLGFVAIVAKILQDAFESLPPSGDGMLAKDRVLLRCLLVGGGGCGKTRIINMVLRPLFEAVFGDGSMQAQAPSNKAARQIHGRTMHSANKLRKDSSLRTAHLRVSAETRKALECNTVPLAAIVIDEFSQCIGQMLRADALRKSYGRQRALGLELHRYAELDESWGRMPVVVISGDELQLPPVPFSHSLLASVDGTSDEHKAGVHLFGQFRYVYRLQTAMRFQDPVLECILRKMRTPGGTLLTQSEWQALVNTNISGSGDSARLSGTEHFFQACYTWSVVSMAYTIRSFESAKAAGKTLYATRAVDMIQNLQADKAAAIARAVVAHPNMNETGRLPHYGLYHVGMEVRFTQTVAAPHVVVDTIGIIRGFAFASEDRSRTDLHASFVVLRRFPEAIYVELQDVPQKFLPDEACLEHTPHMDAECAACLRMRGVFLVRPFTNQQGWSLKVTIPGSLATGTEEEISVKIRRTQIPLVTVKASTLHVLQGTTTDPGLIFHWRFPRRLQADMRWLAAYVALSRVRSLDRLRSVGLDNKIRAILEQGPPNTLPAAARHGRFVVQVKFQKVEEYTYTRQGAPTKGKRLHVLFASAEEGAYVSGRMVMWQQKSGELEAAAARFQVGLHFEIKSVVFLQKEVAEYIHTPLKVVLDLRQTHFDSVLQGQFPNFCLGPPTRLKDILELTDGRQRFDITSLVRLRGDPRTVTTRQGQRVAQDIVLRDESCVQDGHRAEITTSIFAESQAKLEEFIALVNLEKPLTFFGFDVQVRGAEIKVTPSFQDFRCEVAVSVRAAAQDERQNEIWKEAGQTLTHEWQPSVSTDYTSKEGFLSFCALLDAYSQQDAAALHGKLFQLNNIHVPYPPEHHTVERRVFWSTRIRDCSGSLEVAIRQKAACQLAKIDTADHENAVMEFNSQHGGDLLSWPLLASVKILVTLRGDNDSGATQATDSVSTTSSSKRMRFLVVEASEQDLQATPTKAVLAVVHALSHVPCSGDAFAAALLSQLTKNSFGVFQVQPEVVVAHLETGALERHAKRRRVTCAKALVMLLSKERTQQEALGSDSYGIRLVTKNVRDALAPDAGPVTVVAYCQRHALKDFILDPPRTGTKTQYALALISDLSTTSSETTYVVEQLQLLQEGDAEAAMICLRRLEQLTALIASRQQTSDPLPAWTDTLAESASRIACPRISAYPAGDTWESPVKASQEVPFTAADTPGTG</sequence>